<dbReference type="EMBL" id="SMGG01000005">
    <property type="protein sequence ID" value="TCK60065.1"/>
    <property type="molecule type" value="Genomic_DNA"/>
</dbReference>
<sequence length="86" mass="9740">MSQVFADLKEAATDQYVNGELPEWLATPVLAVAGNPEKYGEKEYLVEILLEQVKDFDVYAEAGCCKWAYDHEDIARTLRWLEGEGV</sequence>
<gene>
    <name evidence="1" type="ORF">C8D98_2241</name>
</gene>
<evidence type="ECO:0000313" key="2">
    <source>
        <dbReference type="Proteomes" id="UP000294614"/>
    </source>
</evidence>
<organism evidence="1 2">
    <name type="scientific">Seleniivibrio woodruffii</name>
    <dbReference type="NCBI Taxonomy" id="1078050"/>
    <lineage>
        <taxon>Bacteria</taxon>
        <taxon>Pseudomonadati</taxon>
        <taxon>Deferribacterota</taxon>
        <taxon>Deferribacteres</taxon>
        <taxon>Deferribacterales</taxon>
        <taxon>Geovibrionaceae</taxon>
        <taxon>Seleniivibrio</taxon>
    </lineage>
</organism>
<name>A0A4R1K724_9BACT</name>
<dbReference type="RefSeq" id="WP_132874209.1">
    <property type="nucleotide sequence ID" value="NZ_JAJUHT010000009.1"/>
</dbReference>
<evidence type="ECO:0000313" key="1">
    <source>
        <dbReference type="EMBL" id="TCK60065.1"/>
    </source>
</evidence>
<keyword evidence="2" id="KW-1185">Reference proteome</keyword>
<reference evidence="1 2" key="1">
    <citation type="submission" date="2019-03" db="EMBL/GenBank/DDBJ databases">
        <title>Genomic Encyclopedia of Type Strains, Phase IV (KMG-IV): sequencing the most valuable type-strain genomes for metagenomic binning, comparative biology and taxonomic classification.</title>
        <authorList>
            <person name="Goeker M."/>
        </authorList>
    </citation>
    <scope>NUCLEOTIDE SEQUENCE [LARGE SCALE GENOMIC DNA]</scope>
    <source>
        <strain evidence="1 2">DSM 24984</strain>
    </source>
</reference>
<dbReference type="Proteomes" id="UP000294614">
    <property type="component" value="Unassembled WGS sequence"/>
</dbReference>
<accession>A0A4R1K724</accession>
<comment type="caution">
    <text evidence="1">The sequence shown here is derived from an EMBL/GenBank/DDBJ whole genome shotgun (WGS) entry which is preliminary data.</text>
</comment>
<dbReference type="OrthoDB" id="9813688at2"/>
<dbReference type="AlphaFoldDB" id="A0A4R1K724"/>
<dbReference type="NCBIfam" id="NF045727">
    <property type="entry name" value="GSU3529_fam"/>
    <property type="match status" value="1"/>
</dbReference>
<proteinExistence type="predicted"/>
<protein>
    <submittedName>
        <fullName evidence="1">Uncharacterized protein</fullName>
    </submittedName>
</protein>